<dbReference type="OrthoDB" id="10271785at2759"/>
<dbReference type="AlphaFoldDB" id="A0A5B0QIE5"/>
<proteinExistence type="predicted"/>
<gene>
    <name evidence="1" type="ORF">PGT21_017383</name>
</gene>
<evidence type="ECO:0000313" key="2">
    <source>
        <dbReference type="Proteomes" id="UP000324748"/>
    </source>
</evidence>
<name>A0A5B0QIE5_PUCGR</name>
<sequence length="53" mass="5635">MTPTASIDSNNKGCLAQFCTVGSVAVRFELQIVHTILAVSIPPREGSSEFQAL</sequence>
<dbReference type="Proteomes" id="UP000324748">
    <property type="component" value="Unassembled WGS sequence"/>
</dbReference>
<keyword evidence="2" id="KW-1185">Reference proteome</keyword>
<accession>A0A5B0QIE5</accession>
<organism evidence="1 2">
    <name type="scientific">Puccinia graminis f. sp. tritici</name>
    <dbReference type="NCBI Taxonomy" id="56615"/>
    <lineage>
        <taxon>Eukaryota</taxon>
        <taxon>Fungi</taxon>
        <taxon>Dikarya</taxon>
        <taxon>Basidiomycota</taxon>
        <taxon>Pucciniomycotina</taxon>
        <taxon>Pucciniomycetes</taxon>
        <taxon>Pucciniales</taxon>
        <taxon>Pucciniaceae</taxon>
        <taxon>Puccinia</taxon>
    </lineage>
</organism>
<evidence type="ECO:0000313" key="1">
    <source>
        <dbReference type="EMBL" id="KAA1112978.1"/>
    </source>
</evidence>
<dbReference type="EMBL" id="VSWC01000015">
    <property type="protein sequence ID" value="KAA1112978.1"/>
    <property type="molecule type" value="Genomic_DNA"/>
</dbReference>
<comment type="caution">
    <text evidence="1">The sequence shown here is derived from an EMBL/GenBank/DDBJ whole genome shotgun (WGS) entry which is preliminary data.</text>
</comment>
<protein>
    <submittedName>
        <fullName evidence="1">Uncharacterized protein</fullName>
    </submittedName>
</protein>
<reference evidence="1 2" key="1">
    <citation type="submission" date="2019-05" db="EMBL/GenBank/DDBJ databases">
        <title>Emergence of the Ug99 lineage of the wheat stem rust pathogen through somatic hybridization.</title>
        <authorList>
            <person name="Li F."/>
            <person name="Upadhyaya N.M."/>
            <person name="Sperschneider J."/>
            <person name="Matny O."/>
            <person name="Nguyen-Phuc H."/>
            <person name="Mago R."/>
            <person name="Raley C."/>
            <person name="Miller M.E."/>
            <person name="Silverstein K.A.T."/>
            <person name="Henningsen E."/>
            <person name="Hirsch C.D."/>
            <person name="Visser B."/>
            <person name="Pretorius Z.A."/>
            <person name="Steffenson B.J."/>
            <person name="Schwessinger B."/>
            <person name="Dodds P.N."/>
            <person name="Figueroa M."/>
        </authorList>
    </citation>
    <scope>NUCLEOTIDE SEQUENCE [LARGE SCALE GENOMIC DNA]</scope>
    <source>
        <strain evidence="1">21-0</strain>
    </source>
</reference>